<organism evidence="2 3">
    <name type="scientific">Portunus trituberculatus</name>
    <name type="common">Swimming crab</name>
    <name type="synonym">Neptunus trituberculatus</name>
    <dbReference type="NCBI Taxonomy" id="210409"/>
    <lineage>
        <taxon>Eukaryota</taxon>
        <taxon>Metazoa</taxon>
        <taxon>Ecdysozoa</taxon>
        <taxon>Arthropoda</taxon>
        <taxon>Crustacea</taxon>
        <taxon>Multicrustacea</taxon>
        <taxon>Malacostraca</taxon>
        <taxon>Eumalacostraca</taxon>
        <taxon>Eucarida</taxon>
        <taxon>Decapoda</taxon>
        <taxon>Pleocyemata</taxon>
        <taxon>Brachyura</taxon>
        <taxon>Eubrachyura</taxon>
        <taxon>Portunoidea</taxon>
        <taxon>Portunidae</taxon>
        <taxon>Portuninae</taxon>
        <taxon>Portunus</taxon>
    </lineage>
</organism>
<evidence type="ECO:0000313" key="2">
    <source>
        <dbReference type="EMBL" id="MPC27775.1"/>
    </source>
</evidence>
<protein>
    <submittedName>
        <fullName evidence="2">Uncharacterized protein</fullName>
    </submittedName>
</protein>
<proteinExistence type="predicted"/>
<gene>
    <name evidence="2" type="ORF">E2C01_020958</name>
</gene>
<sequence>MTPRRRGVVEARDTPVRYSQVYTYLPLTRLERNEKWKSLVFADVQERRGVGEKKEDRRRRNKSGGRKKYKGTRFLMNSTNEVC</sequence>
<evidence type="ECO:0000256" key="1">
    <source>
        <dbReference type="SAM" id="MobiDB-lite"/>
    </source>
</evidence>
<dbReference type="AlphaFoldDB" id="A0A5B7E2X7"/>
<dbReference type="Proteomes" id="UP000324222">
    <property type="component" value="Unassembled WGS sequence"/>
</dbReference>
<feature type="region of interest" description="Disordered" evidence="1">
    <location>
        <begin position="47"/>
        <end position="83"/>
    </location>
</feature>
<accession>A0A5B7E2X7</accession>
<dbReference type="EMBL" id="VSRR010001801">
    <property type="protein sequence ID" value="MPC27775.1"/>
    <property type="molecule type" value="Genomic_DNA"/>
</dbReference>
<feature type="compositionally biased region" description="Basic residues" evidence="1">
    <location>
        <begin position="56"/>
        <end position="71"/>
    </location>
</feature>
<reference evidence="2 3" key="1">
    <citation type="submission" date="2019-05" db="EMBL/GenBank/DDBJ databases">
        <title>Another draft genome of Portunus trituberculatus and its Hox gene families provides insights of decapod evolution.</title>
        <authorList>
            <person name="Jeong J.-H."/>
            <person name="Song I."/>
            <person name="Kim S."/>
            <person name="Choi T."/>
            <person name="Kim D."/>
            <person name="Ryu S."/>
            <person name="Kim W."/>
        </authorList>
    </citation>
    <scope>NUCLEOTIDE SEQUENCE [LARGE SCALE GENOMIC DNA]</scope>
    <source>
        <tissue evidence="2">Muscle</tissue>
    </source>
</reference>
<comment type="caution">
    <text evidence="2">The sequence shown here is derived from an EMBL/GenBank/DDBJ whole genome shotgun (WGS) entry which is preliminary data.</text>
</comment>
<evidence type="ECO:0000313" key="3">
    <source>
        <dbReference type="Proteomes" id="UP000324222"/>
    </source>
</evidence>
<name>A0A5B7E2X7_PORTR</name>
<keyword evidence="3" id="KW-1185">Reference proteome</keyword>